<feature type="domain" description="Cation/H+ exchanger transmembrane" evidence="6">
    <location>
        <begin position="15"/>
        <end position="392"/>
    </location>
</feature>
<dbReference type="Gene3D" id="1.20.1530.20">
    <property type="match status" value="1"/>
</dbReference>
<feature type="transmembrane region" description="Helical" evidence="5">
    <location>
        <begin position="29"/>
        <end position="51"/>
    </location>
</feature>
<comment type="caution">
    <text evidence="7">The sequence shown here is derived from an EMBL/GenBank/DDBJ whole genome shotgun (WGS) entry which is preliminary data.</text>
</comment>
<feature type="transmembrane region" description="Helical" evidence="5">
    <location>
        <begin position="234"/>
        <end position="267"/>
    </location>
</feature>
<keyword evidence="3 5" id="KW-1133">Transmembrane helix</keyword>
<dbReference type="GO" id="GO:0015297">
    <property type="term" value="F:antiporter activity"/>
    <property type="evidence" value="ECO:0007669"/>
    <property type="project" value="InterPro"/>
</dbReference>
<comment type="subcellular location">
    <subcellularLocation>
        <location evidence="1">Membrane</location>
        <topology evidence="1">Multi-pass membrane protein</topology>
    </subcellularLocation>
</comment>
<dbReference type="AlphaFoldDB" id="A0A368VCT4"/>
<keyword evidence="4 5" id="KW-0472">Membrane</keyword>
<evidence type="ECO:0000313" key="7">
    <source>
        <dbReference type="EMBL" id="RCW38926.1"/>
    </source>
</evidence>
<accession>A0A368VCT4</accession>
<sequence length="404" mass="43295">MSGITLIGIILISGFIFGELINKLNLPKVSGYIIAGILLSPPIAPFVSESFVESTKIVTNLSLSIITFSVGGTLLISKIKNQGRQILKITLGESSFAFLFVMIGFILLSPFLIKIDNATYVTIYIPLSLMLGALAAPTDPTATLAVAHEYKAKGKVMSTIMGVAAFDDALGLFLFSIAIAIATPFVSSQDIEIGSITLSVVKQIFGAVLVGGIIGFIFNIVAQHLSENSEGMMIVITIGFLALCFGISSYLGVDELLAIMFMGFMVVNFSKKHNLIFALLERYTEQLIFILFFTISGMHLDIFVLGESFLLVLLFVILRASGKFTGVLVGAGKAPKEVKKYTAGGLIPQGGIVIGLALMIKYDPTFSEISNEFINIVLGATVIHELIGPVLAKFSLKKAGEIED</sequence>
<dbReference type="Proteomes" id="UP000252733">
    <property type="component" value="Unassembled WGS sequence"/>
</dbReference>
<protein>
    <submittedName>
        <fullName evidence="7">Transporter (CPA2 family)</fullName>
    </submittedName>
</protein>
<evidence type="ECO:0000313" key="8">
    <source>
        <dbReference type="Proteomes" id="UP000252733"/>
    </source>
</evidence>
<proteinExistence type="predicted"/>
<evidence type="ECO:0000259" key="6">
    <source>
        <dbReference type="Pfam" id="PF00999"/>
    </source>
</evidence>
<dbReference type="InterPro" id="IPR038770">
    <property type="entry name" value="Na+/solute_symporter_sf"/>
</dbReference>
<dbReference type="GO" id="GO:0016020">
    <property type="term" value="C:membrane"/>
    <property type="evidence" value="ECO:0007669"/>
    <property type="project" value="UniProtKB-SubCell"/>
</dbReference>
<feature type="transmembrane region" description="Helical" evidence="5">
    <location>
        <begin position="373"/>
        <end position="392"/>
    </location>
</feature>
<evidence type="ECO:0000256" key="4">
    <source>
        <dbReference type="ARBA" id="ARBA00023136"/>
    </source>
</evidence>
<name>A0A368VCT4_9BACT</name>
<dbReference type="RefSeq" id="WP_114436242.1">
    <property type="nucleotide sequence ID" value="NZ_QPIZ01000002.1"/>
</dbReference>
<dbReference type="PANTHER" id="PTHR43021">
    <property type="entry name" value="NA(+)/H(+) ANTIPORTER-RELATED"/>
    <property type="match status" value="1"/>
</dbReference>
<evidence type="ECO:0000256" key="3">
    <source>
        <dbReference type="ARBA" id="ARBA00022989"/>
    </source>
</evidence>
<evidence type="ECO:0000256" key="1">
    <source>
        <dbReference type="ARBA" id="ARBA00004141"/>
    </source>
</evidence>
<gene>
    <name evidence="7" type="ORF">DFO77_10280</name>
</gene>
<feature type="transmembrane region" description="Helical" evidence="5">
    <location>
        <begin position="57"/>
        <end position="76"/>
    </location>
</feature>
<dbReference type="GO" id="GO:1902600">
    <property type="term" value="P:proton transmembrane transport"/>
    <property type="evidence" value="ECO:0007669"/>
    <property type="project" value="InterPro"/>
</dbReference>
<reference evidence="7 8" key="1">
    <citation type="submission" date="2018-07" db="EMBL/GenBank/DDBJ databases">
        <title>Freshwater and sediment microbial communities from various areas in North America, analyzing microbe dynamics in response to fracking.</title>
        <authorList>
            <person name="Lamendella R."/>
        </authorList>
    </citation>
    <scope>NUCLEOTIDE SEQUENCE [LARGE SCALE GENOMIC DNA]</scope>
    <source>
        <strain evidence="7 8">160A</strain>
    </source>
</reference>
<feature type="transmembrane region" description="Helical" evidence="5">
    <location>
        <begin position="341"/>
        <end position="361"/>
    </location>
</feature>
<feature type="transmembrane region" description="Helical" evidence="5">
    <location>
        <begin position="96"/>
        <end position="113"/>
    </location>
</feature>
<evidence type="ECO:0000256" key="2">
    <source>
        <dbReference type="ARBA" id="ARBA00022692"/>
    </source>
</evidence>
<keyword evidence="8" id="KW-1185">Reference proteome</keyword>
<feature type="transmembrane region" description="Helical" evidence="5">
    <location>
        <begin position="159"/>
        <end position="183"/>
    </location>
</feature>
<organism evidence="7 8">
    <name type="scientific">Marinilabilia salmonicolor</name>
    <dbReference type="NCBI Taxonomy" id="989"/>
    <lineage>
        <taxon>Bacteria</taxon>
        <taxon>Pseudomonadati</taxon>
        <taxon>Bacteroidota</taxon>
        <taxon>Bacteroidia</taxon>
        <taxon>Marinilabiliales</taxon>
        <taxon>Marinilabiliaceae</taxon>
        <taxon>Marinilabilia</taxon>
    </lineage>
</organism>
<evidence type="ECO:0000256" key="5">
    <source>
        <dbReference type="SAM" id="Phobius"/>
    </source>
</evidence>
<feature type="transmembrane region" description="Helical" evidence="5">
    <location>
        <begin position="203"/>
        <end position="222"/>
    </location>
</feature>
<dbReference type="InterPro" id="IPR006153">
    <property type="entry name" value="Cation/H_exchanger_TM"/>
</dbReference>
<dbReference type="EMBL" id="QPIZ01000002">
    <property type="protein sequence ID" value="RCW38926.1"/>
    <property type="molecule type" value="Genomic_DNA"/>
</dbReference>
<dbReference type="PANTHER" id="PTHR43021:SF2">
    <property type="entry name" value="CATION_H+ EXCHANGER DOMAIN-CONTAINING PROTEIN"/>
    <property type="match status" value="1"/>
</dbReference>
<feature type="transmembrane region" description="Helical" evidence="5">
    <location>
        <begin position="119"/>
        <end position="138"/>
    </location>
</feature>
<feature type="transmembrane region" description="Helical" evidence="5">
    <location>
        <begin position="6"/>
        <end position="22"/>
    </location>
</feature>
<dbReference type="Pfam" id="PF00999">
    <property type="entry name" value="Na_H_Exchanger"/>
    <property type="match status" value="1"/>
</dbReference>
<keyword evidence="2 5" id="KW-0812">Transmembrane</keyword>
<feature type="transmembrane region" description="Helical" evidence="5">
    <location>
        <begin position="287"/>
        <end position="320"/>
    </location>
</feature>